<organism evidence="2 3">
    <name type="scientific">Puccinia striiformis f. sp. tritici PST-78</name>
    <dbReference type="NCBI Taxonomy" id="1165861"/>
    <lineage>
        <taxon>Eukaryota</taxon>
        <taxon>Fungi</taxon>
        <taxon>Dikarya</taxon>
        <taxon>Basidiomycota</taxon>
        <taxon>Pucciniomycotina</taxon>
        <taxon>Pucciniomycetes</taxon>
        <taxon>Pucciniales</taxon>
        <taxon>Pucciniaceae</taxon>
        <taxon>Puccinia</taxon>
    </lineage>
</organism>
<gene>
    <name evidence="2" type="ORF">PSTG_06388</name>
</gene>
<evidence type="ECO:0000313" key="2">
    <source>
        <dbReference type="EMBL" id="KNF00457.1"/>
    </source>
</evidence>
<feature type="region of interest" description="Disordered" evidence="1">
    <location>
        <begin position="55"/>
        <end position="77"/>
    </location>
</feature>
<dbReference type="Proteomes" id="UP000054564">
    <property type="component" value="Unassembled WGS sequence"/>
</dbReference>
<proteinExistence type="predicted"/>
<dbReference type="AlphaFoldDB" id="A0A0L0VMN6"/>
<comment type="caution">
    <text evidence="2">The sequence shown here is derived from an EMBL/GenBank/DDBJ whole genome shotgun (WGS) entry which is preliminary data.</text>
</comment>
<evidence type="ECO:0000256" key="1">
    <source>
        <dbReference type="SAM" id="MobiDB-lite"/>
    </source>
</evidence>
<evidence type="ECO:0000313" key="3">
    <source>
        <dbReference type="Proteomes" id="UP000054564"/>
    </source>
</evidence>
<protein>
    <submittedName>
        <fullName evidence="2">Uncharacterized protein</fullName>
    </submittedName>
</protein>
<keyword evidence="3" id="KW-1185">Reference proteome</keyword>
<reference evidence="3" key="1">
    <citation type="submission" date="2014-03" db="EMBL/GenBank/DDBJ databases">
        <title>The Genome Sequence of Puccinia striiformis f. sp. tritici PST-78.</title>
        <authorList>
            <consortium name="The Broad Institute Genome Sequencing Platform"/>
            <person name="Cuomo C."/>
            <person name="Hulbert S."/>
            <person name="Chen X."/>
            <person name="Walker B."/>
            <person name="Young S.K."/>
            <person name="Zeng Q."/>
            <person name="Gargeya S."/>
            <person name="Fitzgerald M."/>
            <person name="Haas B."/>
            <person name="Abouelleil A."/>
            <person name="Alvarado L."/>
            <person name="Arachchi H.M."/>
            <person name="Berlin A.M."/>
            <person name="Chapman S.B."/>
            <person name="Goldberg J."/>
            <person name="Griggs A."/>
            <person name="Gujja S."/>
            <person name="Hansen M."/>
            <person name="Howarth C."/>
            <person name="Imamovic A."/>
            <person name="Larimer J."/>
            <person name="McCowan C."/>
            <person name="Montmayeur A."/>
            <person name="Murphy C."/>
            <person name="Neiman D."/>
            <person name="Pearson M."/>
            <person name="Priest M."/>
            <person name="Roberts A."/>
            <person name="Saif S."/>
            <person name="Shea T."/>
            <person name="Sisk P."/>
            <person name="Sykes S."/>
            <person name="Wortman J."/>
            <person name="Nusbaum C."/>
            <person name="Birren B."/>
        </authorList>
    </citation>
    <scope>NUCLEOTIDE SEQUENCE [LARGE SCALE GENOMIC DNA]</scope>
    <source>
        <strain evidence="3">race PST-78</strain>
    </source>
</reference>
<accession>A0A0L0VMN6</accession>
<feature type="compositionally biased region" description="Polar residues" evidence="1">
    <location>
        <begin position="56"/>
        <end position="72"/>
    </location>
</feature>
<dbReference type="EMBL" id="AJIL01000037">
    <property type="protein sequence ID" value="KNF00457.1"/>
    <property type="molecule type" value="Genomic_DNA"/>
</dbReference>
<name>A0A0L0VMN6_9BASI</name>
<sequence length="95" mass="10293">MAKLVSPSLPFVIVHPPGYITGQPRPSDHQVHPAPATVAASWALADPLISHFPANASVTTTPSNQPHPQYNPDQFPKGYRRPLVIRVIDNIAELA</sequence>